<feature type="region of interest" description="Disordered" evidence="1">
    <location>
        <begin position="1"/>
        <end position="39"/>
    </location>
</feature>
<feature type="region of interest" description="Disordered" evidence="1">
    <location>
        <begin position="411"/>
        <end position="433"/>
    </location>
</feature>
<accession>D8LCG8</accession>
<gene>
    <name evidence="2" type="ORF">Esi_0103_0064</name>
</gene>
<dbReference type="Gene3D" id="2.30.30.140">
    <property type="match status" value="1"/>
</dbReference>
<dbReference type="eggNOG" id="ENOG502S6K7">
    <property type="taxonomic scope" value="Eukaryota"/>
</dbReference>
<feature type="compositionally biased region" description="Low complexity" evidence="1">
    <location>
        <begin position="269"/>
        <end position="278"/>
    </location>
</feature>
<dbReference type="Proteomes" id="UP000002630">
    <property type="component" value="Linkage Group LG27"/>
</dbReference>
<sequence>METTPPPPPAPRESSAPAVAAPPGGDGGGGLSSTQTATYTSETQPGTFCACQPSAEASFTVVLSPGTTTGSTAASVFAKASPSSTRSLLFVLRVQQVETTAVLPEDLAAVLQLQTPIGQWKLCKRLYRALGHTPASIPSPPEGVKDGRWATALAVTFLRRRPDLIDLTYEAYSRAIAWVDEPLLAQAHSRLPPADLYYPVDEEASRQGRWQQQAEEALEECGYAYFLPSPSTAAADHGCGGGEEGDDGAAAPRRHVPTTSNLSPARAISDSSCSSSSSRVPGEMERKGMKVYPSAAATAPCVRRRGRRRGVSATLRLKAMAAARHQETLEQQSRGLHLEMKRAMKVATTTFREGDRVESRWRRPTRLDKAKIDPGAWHPGRVVQSHKDGGRVDVVFEDGDGERLSGISTKHVRLAPPPSSSEQHPLVSSGRDDDDVMAAGVSGRRNSCDRRPSCVPTSAPTDELVCSASRGELAHIACATKFLRCTWEDPVPISQEMARLRMLEERKMRGRPEWRGSFPLVDFSATKRLPFGAGGMARTGGRRARNAAASAATAAVATRDRQLQAQGTVHDDSRTRLRTVQWSPSSSLKMPTTVPQVHREENIDRDQGQGDRCTSTDDNTVKETNARSAGKRRSSSSSPSPAAAAAGAEAAGATALLEAQAKLVSAALAYDRYVAGARDCLDRGCAAFRLARTYSEQQKAFEESTAILGPAQPARAGYTDWRGSPVVGLQSATLDVVEAMDAWAAEWAADKGGKPDTGGGGNAFAEEGVVLKDGAVAEVAVAAPPFLWEGSPLVSTIIGQSAKLVAGAPELKGWYGPGFPIERNPFFLAYPVDDRPVTPRSALVRAWVNGEVNVRMVVDTSVCNKEFVAE</sequence>
<dbReference type="OrthoDB" id="189929at2759"/>
<feature type="compositionally biased region" description="Basic and acidic residues" evidence="1">
    <location>
        <begin position="597"/>
        <end position="609"/>
    </location>
</feature>
<feature type="compositionally biased region" description="Polar residues" evidence="1">
    <location>
        <begin position="581"/>
        <end position="595"/>
    </location>
</feature>
<feature type="compositionally biased region" description="Low complexity" evidence="1">
    <location>
        <begin position="12"/>
        <end position="23"/>
    </location>
</feature>
<dbReference type="CDD" id="cd04508">
    <property type="entry name" value="Tudor_SF"/>
    <property type="match status" value="1"/>
</dbReference>
<dbReference type="InParanoid" id="D8LCG8"/>
<dbReference type="EMBL" id="FN649752">
    <property type="protein sequence ID" value="CBN78204.1"/>
    <property type="molecule type" value="Genomic_DNA"/>
</dbReference>
<reference evidence="2 3" key="1">
    <citation type="journal article" date="2010" name="Nature">
        <title>The Ectocarpus genome and the independent evolution of multicellularity in brown algae.</title>
        <authorList>
            <person name="Cock J.M."/>
            <person name="Sterck L."/>
            <person name="Rouze P."/>
            <person name="Scornet D."/>
            <person name="Allen A.E."/>
            <person name="Amoutzias G."/>
            <person name="Anthouard V."/>
            <person name="Artiguenave F."/>
            <person name="Aury J.M."/>
            <person name="Badger J.H."/>
            <person name="Beszteri B."/>
            <person name="Billiau K."/>
            <person name="Bonnet E."/>
            <person name="Bothwell J.H."/>
            <person name="Bowler C."/>
            <person name="Boyen C."/>
            <person name="Brownlee C."/>
            <person name="Carrano C.J."/>
            <person name="Charrier B."/>
            <person name="Cho G.Y."/>
            <person name="Coelho S.M."/>
            <person name="Collen J."/>
            <person name="Corre E."/>
            <person name="Da Silva C."/>
            <person name="Delage L."/>
            <person name="Delaroque N."/>
            <person name="Dittami S.M."/>
            <person name="Doulbeau S."/>
            <person name="Elias M."/>
            <person name="Farnham G."/>
            <person name="Gachon C.M."/>
            <person name="Gschloessl B."/>
            <person name="Heesch S."/>
            <person name="Jabbari K."/>
            <person name="Jubin C."/>
            <person name="Kawai H."/>
            <person name="Kimura K."/>
            <person name="Kloareg B."/>
            <person name="Kupper F.C."/>
            <person name="Lang D."/>
            <person name="Le Bail A."/>
            <person name="Leblanc C."/>
            <person name="Lerouge P."/>
            <person name="Lohr M."/>
            <person name="Lopez P.J."/>
            <person name="Martens C."/>
            <person name="Maumus F."/>
            <person name="Michel G."/>
            <person name="Miranda-Saavedra D."/>
            <person name="Morales J."/>
            <person name="Moreau H."/>
            <person name="Motomura T."/>
            <person name="Nagasato C."/>
            <person name="Napoli C.A."/>
            <person name="Nelson D.R."/>
            <person name="Nyvall-Collen P."/>
            <person name="Peters A.F."/>
            <person name="Pommier C."/>
            <person name="Potin P."/>
            <person name="Poulain J."/>
            <person name="Quesneville H."/>
            <person name="Read B."/>
            <person name="Rensing S.A."/>
            <person name="Ritter A."/>
            <person name="Rousvoal S."/>
            <person name="Samanta M."/>
            <person name="Samson G."/>
            <person name="Schroeder D.C."/>
            <person name="Segurens B."/>
            <person name="Strittmatter M."/>
            <person name="Tonon T."/>
            <person name="Tregear J.W."/>
            <person name="Valentin K."/>
            <person name="von Dassow P."/>
            <person name="Yamagishi T."/>
            <person name="Van de Peer Y."/>
            <person name="Wincker P."/>
        </authorList>
    </citation>
    <scope>NUCLEOTIDE SEQUENCE [LARGE SCALE GENOMIC DNA]</scope>
    <source>
        <strain evidence="3">Ec32 / CCAP1310/4</strain>
    </source>
</reference>
<dbReference type="EMBL" id="FN647715">
    <property type="protein sequence ID" value="CBN78204.1"/>
    <property type="molecule type" value="Genomic_DNA"/>
</dbReference>
<feature type="region of interest" description="Disordered" evidence="1">
    <location>
        <begin position="235"/>
        <end position="289"/>
    </location>
</feature>
<feature type="region of interest" description="Disordered" evidence="1">
    <location>
        <begin position="581"/>
        <end position="643"/>
    </location>
</feature>
<name>D8LCG8_ECTSI</name>
<feature type="compositionally biased region" description="Pro residues" evidence="1">
    <location>
        <begin position="1"/>
        <end position="11"/>
    </location>
</feature>
<evidence type="ECO:0000313" key="3">
    <source>
        <dbReference type="Proteomes" id="UP000002630"/>
    </source>
</evidence>
<organism evidence="2 3">
    <name type="scientific">Ectocarpus siliculosus</name>
    <name type="common">Brown alga</name>
    <name type="synonym">Conferva siliculosa</name>
    <dbReference type="NCBI Taxonomy" id="2880"/>
    <lineage>
        <taxon>Eukaryota</taxon>
        <taxon>Sar</taxon>
        <taxon>Stramenopiles</taxon>
        <taxon>Ochrophyta</taxon>
        <taxon>PX clade</taxon>
        <taxon>Phaeophyceae</taxon>
        <taxon>Ectocarpales</taxon>
        <taxon>Ectocarpaceae</taxon>
        <taxon>Ectocarpus</taxon>
    </lineage>
</organism>
<evidence type="ECO:0000313" key="2">
    <source>
        <dbReference type="EMBL" id="CBN78204.1"/>
    </source>
</evidence>
<protein>
    <submittedName>
        <fullName evidence="2">Uncharacterized protein</fullName>
    </submittedName>
</protein>
<proteinExistence type="predicted"/>
<keyword evidence="3" id="KW-1185">Reference proteome</keyword>
<dbReference type="AlphaFoldDB" id="D8LCG8"/>
<evidence type="ECO:0000256" key="1">
    <source>
        <dbReference type="SAM" id="MobiDB-lite"/>
    </source>
</evidence>